<sequence>MAKGKDGKEREHRGFGKRTEQKHQDGQTRNKKDQERNPNPNTRAGREIIAAKKAAAKKQGGKSK</sequence>
<reference evidence="2 3" key="1">
    <citation type="submission" date="2019-03" db="EMBL/GenBank/DDBJ databases">
        <title>Genomic Encyclopedia of Type Strains, Phase III (KMG-III): the genomes of soil and plant-associated and newly described type strains.</title>
        <authorList>
            <person name="Whitman W."/>
        </authorList>
    </citation>
    <scope>NUCLEOTIDE SEQUENCE [LARGE SCALE GENOMIC DNA]</scope>
    <source>
        <strain evidence="2 3">VKM Ac-2527</strain>
    </source>
</reference>
<keyword evidence="3" id="KW-1185">Reference proteome</keyword>
<feature type="region of interest" description="Disordered" evidence="1">
    <location>
        <begin position="1"/>
        <end position="64"/>
    </location>
</feature>
<organism evidence="2 3">
    <name type="scientific">Kribbella caucasensis</name>
    <dbReference type="NCBI Taxonomy" id="2512215"/>
    <lineage>
        <taxon>Bacteria</taxon>
        <taxon>Bacillati</taxon>
        <taxon>Actinomycetota</taxon>
        <taxon>Actinomycetes</taxon>
        <taxon>Propionibacteriales</taxon>
        <taxon>Kribbellaceae</taxon>
        <taxon>Kribbella</taxon>
    </lineage>
</organism>
<evidence type="ECO:0000313" key="2">
    <source>
        <dbReference type="EMBL" id="TDO49231.1"/>
    </source>
</evidence>
<dbReference type="EMBL" id="SNWQ01000006">
    <property type="protein sequence ID" value="TDO49231.1"/>
    <property type="molecule type" value="Genomic_DNA"/>
</dbReference>
<proteinExistence type="predicted"/>
<protein>
    <submittedName>
        <fullName evidence="2">Uncharacterized protein</fullName>
    </submittedName>
</protein>
<evidence type="ECO:0000256" key="1">
    <source>
        <dbReference type="SAM" id="MobiDB-lite"/>
    </source>
</evidence>
<dbReference type="RefSeq" id="WP_133800612.1">
    <property type="nucleotide sequence ID" value="NZ_SNWQ01000006.1"/>
</dbReference>
<evidence type="ECO:0000313" key="3">
    <source>
        <dbReference type="Proteomes" id="UP000295388"/>
    </source>
</evidence>
<comment type="caution">
    <text evidence="2">The sequence shown here is derived from an EMBL/GenBank/DDBJ whole genome shotgun (WGS) entry which is preliminary data.</text>
</comment>
<gene>
    <name evidence="2" type="ORF">EV643_106200</name>
</gene>
<accession>A0A4R6KGR5</accession>
<feature type="compositionally biased region" description="Basic and acidic residues" evidence="1">
    <location>
        <begin position="1"/>
        <end position="36"/>
    </location>
</feature>
<name>A0A4R6KGR5_9ACTN</name>
<dbReference type="Proteomes" id="UP000295388">
    <property type="component" value="Unassembled WGS sequence"/>
</dbReference>
<feature type="compositionally biased region" description="Basic residues" evidence="1">
    <location>
        <begin position="54"/>
        <end position="64"/>
    </location>
</feature>
<dbReference type="AlphaFoldDB" id="A0A4R6KGR5"/>